<dbReference type="PANTHER" id="PTHR43433">
    <property type="entry name" value="HYDROLASE, ALPHA/BETA FOLD FAMILY PROTEIN"/>
    <property type="match status" value="1"/>
</dbReference>
<dbReference type="AlphaFoldDB" id="L7V3J5"/>
<dbReference type="EC" id="3.1.-.-" evidence="2"/>
<evidence type="ECO:0000259" key="1">
    <source>
        <dbReference type="Pfam" id="PF00561"/>
    </source>
</evidence>
<dbReference type="HOGENOM" id="CLU_020336_0_1_11"/>
<organism evidence="2 3">
    <name type="scientific">Mycobacterium liflandii (strain 128FXT)</name>
    <dbReference type="NCBI Taxonomy" id="459424"/>
    <lineage>
        <taxon>Bacteria</taxon>
        <taxon>Bacillati</taxon>
        <taxon>Actinomycetota</taxon>
        <taxon>Actinomycetes</taxon>
        <taxon>Mycobacteriales</taxon>
        <taxon>Mycobacteriaceae</taxon>
        <taxon>Mycobacterium</taxon>
        <taxon>Mycobacterium ulcerans group</taxon>
    </lineage>
</organism>
<keyword evidence="3" id="KW-1185">Reference proteome</keyword>
<dbReference type="PANTHER" id="PTHR43433:SF5">
    <property type="entry name" value="AB HYDROLASE-1 DOMAIN-CONTAINING PROTEIN"/>
    <property type="match status" value="1"/>
</dbReference>
<dbReference type="Gene3D" id="3.40.50.1820">
    <property type="entry name" value="alpha/beta hydrolase"/>
    <property type="match status" value="1"/>
</dbReference>
<protein>
    <submittedName>
        <fullName evidence="2">Alpha/beta hydrolase family protein</fullName>
        <ecNumber evidence="2">3.1.-.-</ecNumber>
    </submittedName>
</protein>
<gene>
    <name evidence="2" type="ordered locus">MULP_01038</name>
</gene>
<dbReference type="GO" id="GO:0046503">
    <property type="term" value="P:glycerolipid catabolic process"/>
    <property type="evidence" value="ECO:0007669"/>
    <property type="project" value="TreeGrafter"/>
</dbReference>
<feature type="domain" description="AB hydrolase-1" evidence="1">
    <location>
        <begin position="24"/>
        <end position="278"/>
    </location>
</feature>
<name>L7V3J5_MYCL1</name>
<sequence length="303" mass="32954">MRELTTHHNGIRLCYEHTGGAGDPLLLITGLGADKHFWPDDFCTALVVKGFHVARFDNRDSGWSSHLDGFSAPSRRAARRDPATAPYSLEDMAKDVVAVLDALGWVSAHLVGHSMGAMIAQRVAIGYPARVRSLTCISTTPSPDIGRLSVRTMLRLSWAAPGVLARKPPRGPAEAGELLVRQHRVIGSPGYRRDESRLRQLGELMYARGGFDPAARARQIAAMMAGADHRADLVRFHIPTVVLHGQRDRLIRPDGGRAIATAIPDAELVLLPGMGHDLPEPLWPYMIDQIATVADRAPTADPS</sequence>
<evidence type="ECO:0000313" key="2">
    <source>
        <dbReference type="EMBL" id="AGC61058.1"/>
    </source>
</evidence>
<dbReference type="Proteomes" id="UP000011157">
    <property type="component" value="Chromosome"/>
</dbReference>
<reference evidence="2 3" key="1">
    <citation type="journal article" date="2013" name="J. Bacteriol.">
        <title>Complete Genome Sequence of the Frog Pathogen Mycobacterium ulcerans Ecovar Liflandii.</title>
        <authorList>
            <person name="Tobias N.J."/>
            <person name="Doig K.D."/>
            <person name="Medema M.H."/>
            <person name="Chen H."/>
            <person name="Haring V."/>
            <person name="Moore R."/>
            <person name="Seemann T."/>
            <person name="Stinear T.P."/>
        </authorList>
    </citation>
    <scope>NUCLEOTIDE SEQUENCE [LARGE SCALE GENOMIC DNA]</scope>
    <source>
        <strain evidence="2 3">128FXT</strain>
    </source>
</reference>
<dbReference type="PATRIC" id="fig|459424.11.peg.1064"/>
<dbReference type="InterPro" id="IPR029058">
    <property type="entry name" value="AB_hydrolase_fold"/>
</dbReference>
<dbReference type="Pfam" id="PF00561">
    <property type="entry name" value="Abhydrolase_1"/>
    <property type="match status" value="1"/>
</dbReference>
<keyword evidence="2" id="KW-0378">Hydrolase</keyword>
<dbReference type="KEGG" id="mli:MULP_01038"/>
<dbReference type="InterPro" id="IPR050471">
    <property type="entry name" value="AB_hydrolase"/>
</dbReference>
<dbReference type="GO" id="GO:0004806">
    <property type="term" value="F:triacylglycerol lipase activity"/>
    <property type="evidence" value="ECO:0007669"/>
    <property type="project" value="TreeGrafter"/>
</dbReference>
<dbReference type="SUPFAM" id="SSF53474">
    <property type="entry name" value="alpha/beta-Hydrolases"/>
    <property type="match status" value="1"/>
</dbReference>
<dbReference type="InterPro" id="IPR000073">
    <property type="entry name" value="AB_hydrolase_1"/>
</dbReference>
<accession>L7V3J5</accession>
<dbReference type="EMBL" id="CP003899">
    <property type="protein sequence ID" value="AGC61058.1"/>
    <property type="molecule type" value="Genomic_DNA"/>
</dbReference>
<proteinExistence type="predicted"/>
<evidence type="ECO:0000313" key="3">
    <source>
        <dbReference type="Proteomes" id="UP000011157"/>
    </source>
</evidence>